<gene>
    <name evidence="1" type="ORF">METZ01_LOCUS255957</name>
</gene>
<dbReference type="EMBL" id="UINC01069601">
    <property type="protein sequence ID" value="SVC03103.1"/>
    <property type="molecule type" value="Genomic_DNA"/>
</dbReference>
<sequence>MSVISTPLPHGEGFELNQSSWQAAGLVAWFPLGAYPEARHYQAHGADKSFYGHSTNNVGANFPVARAIEQRRGLDFGFTDELTGVATTVRVQAGARSYFLWIRYHSLTSLASSTGNRYQLTGNQESNSFNYIGIDGGAGEGTLGQGYFYAGNSGGLYNYVFEA</sequence>
<dbReference type="AlphaFoldDB" id="A0A382IW16"/>
<feature type="non-terminal residue" evidence="1">
    <location>
        <position position="163"/>
    </location>
</feature>
<name>A0A382IW16_9ZZZZ</name>
<reference evidence="1" key="1">
    <citation type="submission" date="2018-05" db="EMBL/GenBank/DDBJ databases">
        <authorList>
            <person name="Lanie J.A."/>
            <person name="Ng W.-L."/>
            <person name="Kazmierczak K.M."/>
            <person name="Andrzejewski T.M."/>
            <person name="Davidsen T.M."/>
            <person name="Wayne K.J."/>
            <person name="Tettelin H."/>
            <person name="Glass J.I."/>
            <person name="Rusch D."/>
            <person name="Podicherti R."/>
            <person name="Tsui H.-C.T."/>
            <person name="Winkler M.E."/>
        </authorList>
    </citation>
    <scope>NUCLEOTIDE SEQUENCE</scope>
</reference>
<accession>A0A382IW16</accession>
<protein>
    <submittedName>
        <fullName evidence="1">Uncharacterized protein</fullName>
    </submittedName>
</protein>
<proteinExistence type="predicted"/>
<evidence type="ECO:0000313" key="1">
    <source>
        <dbReference type="EMBL" id="SVC03103.1"/>
    </source>
</evidence>
<organism evidence="1">
    <name type="scientific">marine metagenome</name>
    <dbReference type="NCBI Taxonomy" id="408172"/>
    <lineage>
        <taxon>unclassified sequences</taxon>
        <taxon>metagenomes</taxon>
        <taxon>ecological metagenomes</taxon>
    </lineage>
</organism>